<feature type="non-terminal residue" evidence="1">
    <location>
        <position position="1"/>
    </location>
</feature>
<evidence type="ECO:0000313" key="1">
    <source>
        <dbReference type="EMBL" id="JAB67106.1"/>
    </source>
</evidence>
<name>V5IAD8_ANOGL</name>
<dbReference type="GO" id="GO:0005737">
    <property type="term" value="C:cytoplasm"/>
    <property type="evidence" value="ECO:0007669"/>
    <property type="project" value="TreeGrafter"/>
</dbReference>
<dbReference type="InterPro" id="IPR051436">
    <property type="entry name" value="Autophagy-related_EPG5"/>
</dbReference>
<sequence>EIRICISVLFSFQRKLIRETQFIKETRTWLIQLVAVLLRVANFQDHLFILNHILRCPSGVGTWASSFIQTPLDVNVQMSPFANYQINHILTVLATILTPIKEREKFLEDIAQNKEVATEA</sequence>
<feature type="non-terminal residue" evidence="1">
    <location>
        <position position="120"/>
    </location>
</feature>
<accession>V5IAD8</accession>
<gene>
    <name evidence="1" type="primary">EPG5</name>
</gene>
<dbReference type="PANTHER" id="PTHR31139:SF4">
    <property type="entry name" value="ECTOPIC P GRANULES PROTEIN 5 HOMOLOG"/>
    <property type="match status" value="1"/>
</dbReference>
<reference evidence="1" key="1">
    <citation type="submission" date="2013-07" db="EMBL/GenBank/DDBJ databases">
        <title>Midgut Transcriptome Profiling of Anoplphora glabripennis, a Lignocellulose Degrading, Wood-Boring Cerambycid.</title>
        <authorList>
            <person name="Scully E.D."/>
            <person name="Hoover K."/>
            <person name="Carlson J.E."/>
            <person name="Tien M."/>
            <person name="Geib S.M."/>
        </authorList>
    </citation>
    <scope>NUCLEOTIDE SEQUENCE</scope>
</reference>
<proteinExistence type="predicted"/>
<dbReference type="PANTHER" id="PTHR31139">
    <property type="entry name" value="ECTOPIC P GRANULES PROTEIN 5 HOMOLOG"/>
    <property type="match status" value="1"/>
</dbReference>
<dbReference type="EMBL" id="GALX01001360">
    <property type="protein sequence ID" value="JAB67106.1"/>
    <property type="molecule type" value="Transcribed_RNA"/>
</dbReference>
<organism evidence="1">
    <name type="scientific">Anoplophora glabripennis</name>
    <name type="common">Asian longhorn beetle</name>
    <name type="synonym">Anoplophora nobilis</name>
    <dbReference type="NCBI Taxonomy" id="217634"/>
    <lineage>
        <taxon>Eukaryota</taxon>
        <taxon>Metazoa</taxon>
        <taxon>Ecdysozoa</taxon>
        <taxon>Arthropoda</taxon>
        <taxon>Hexapoda</taxon>
        <taxon>Insecta</taxon>
        <taxon>Pterygota</taxon>
        <taxon>Neoptera</taxon>
        <taxon>Endopterygota</taxon>
        <taxon>Coleoptera</taxon>
        <taxon>Polyphaga</taxon>
        <taxon>Cucujiformia</taxon>
        <taxon>Chrysomeloidea</taxon>
        <taxon>Cerambycidae</taxon>
        <taxon>Lamiinae</taxon>
        <taxon>Lamiini</taxon>
        <taxon>Anoplophora</taxon>
    </lineage>
</organism>
<protein>
    <submittedName>
        <fullName evidence="1">Ectopic P granules protein</fullName>
    </submittedName>
</protein>
<dbReference type="AlphaFoldDB" id="V5IAD8"/>
<dbReference type="GO" id="GO:0097352">
    <property type="term" value="P:autophagosome maturation"/>
    <property type="evidence" value="ECO:0007669"/>
    <property type="project" value="TreeGrafter"/>
</dbReference>